<accession>A0A7J6VI04</accession>
<comment type="caution">
    <text evidence="1">The sequence shown here is derived from an EMBL/GenBank/DDBJ whole genome shotgun (WGS) entry which is preliminary data.</text>
</comment>
<evidence type="ECO:0000313" key="1">
    <source>
        <dbReference type="EMBL" id="KAF5184734.1"/>
    </source>
</evidence>
<keyword evidence="2" id="KW-1185">Reference proteome</keyword>
<reference evidence="1 2" key="1">
    <citation type="submission" date="2020-06" db="EMBL/GenBank/DDBJ databases">
        <title>Transcriptomic and genomic resources for Thalictrum thalictroides and T. hernandezii: Facilitating candidate gene discovery in an emerging model plant lineage.</title>
        <authorList>
            <person name="Arias T."/>
            <person name="Riano-Pachon D.M."/>
            <person name="Di Stilio V.S."/>
        </authorList>
    </citation>
    <scope>NUCLEOTIDE SEQUENCE [LARGE SCALE GENOMIC DNA]</scope>
    <source>
        <strain evidence="2">cv. WT478/WT964</strain>
        <tissue evidence="1">Leaves</tissue>
    </source>
</reference>
<dbReference type="Proteomes" id="UP000554482">
    <property type="component" value="Unassembled WGS sequence"/>
</dbReference>
<dbReference type="EMBL" id="JABWDY010031662">
    <property type="protein sequence ID" value="KAF5184734.1"/>
    <property type="molecule type" value="Genomic_DNA"/>
</dbReference>
<evidence type="ECO:0000313" key="2">
    <source>
        <dbReference type="Proteomes" id="UP000554482"/>
    </source>
</evidence>
<proteinExistence type="predicted"/>
<organism evidence="1 2">
    <name type="scientific">Thalictrum thalictroides</name>
    <name type="common">Rue-anemone</name>
    <name type="synonym">Anemone thalictroides</name>
    <dbReference type="NCBI Taxonomy" id="46969"/>
    <lineage>
        <taxon>Eukaryota</taxon>
        <taxon>Viridiplantae</taxon>
        <taxon>Streptophyta</taxon>
        <taxon>Embryophyta</taxon>
        <taxon>Tracheophyta</taxon>
        <taxon>Spermatophyta</taxon>
        <taxon>Magnoliopsida</taxon>
        <taxon>Ranunculales</taxon>
        <taxon>Ranunculaceae</taxon>
        <taxon>Thalictroideae</taxon>
        <taxon>Thalictrum</taxon>
    </lineage>
</organism>
<gene>
    <name evidence="1" type="ORF">FRX31_025680</name>
</gene>
<name>A0A7J6VI04_THATH</name>
<sequence>MASVFCPPADSVLCSAHPLPQHYGFRMPAADSAERGALRSSVVGLGLQTQPYSFNPSLPEYII</sequence>
<protein>
    <submittedName>
        <fullName evidence="1">Uncharacterized protein</fullName>
    </submittedName>
</protein>
<dbReference type="AlphaFoldDB" id="A0A7J6VI04"/>